<comment type="caution">
    <text evidence="1">The sequence shown here is derived from an EMBL/GenBank/DDBJ whole genome shotgun (WGS) entry which is preliminary data.</text>
</comment>
<proteinExistence type="predicted"/>
<protein>
    <recommendedName>
        <fullName evidence="3">ADP-ribosylglycohydrolase</fullName>
    </recommendedName>
</protein>
<dbReference type="EMBL" id="PYNF01000002">
    <property type="protein sequence ID" value="PSV01041.1"/>
    <property type="molecule type" value="Genomic_DNA"/>
</dbReference>
<evidence type="ECO:0000313" key="2">
    <source>
        <dbReference type="Proteomes" id="UP000241426"/>
    </source>
</evidence>
<dbReference type="AlphaFoldDB" id="A0A2T3KMM5"/>
<accession>A0A2T3KMM5</accession>
<sequence>MIGGLIGEIAGNRNSLEKKIGFHLPLIPHESVVGKDTYVTLSLFKYFIESVSLSAALSNNSDVIRSLLPKENTGSFCTPDDGALVKFASVIGWMETEESKVIKQSKLLTEHFSSSPRCIAWTQAVALSIFLSKNGVDVATIYKELRELTFDDFVYNFSGLRKQRSIVASNQIPIAICCALEAKSFEEAIRNCFMVGTDLPVMCFVAGTIAESRYGVSSELWLPALNPLLLNQEHVYFDIAKFYQKIGLIKGNVSYSDNLINCINYCLVRKPSRFERALWKILRK</sequence>
<organism evidence="1 2">
    <name type="scientific">Photobacterium kishitanii</name>
    <dbReference type="NCBI Taxonomy" id="318456"/>
    <lineage>
        <taxon>Bacteria</taxon>
        <taxon>Pseudomonadati</taxon>
        <taxon>Pseudomonadota</taxon>
        <taxon>Gammaproteobacteria</taxon>
        <taxon>Vibrionales</taxon>
        <taxon>Vibrionaceae</taxon>
        <taxon>Photobacterium</taxon>
    </lineage>
</organism>
<evidence type="ECO:0008006" key="3">
    <source>
        <dbReference type="Google" id="ProtNLM"/>
    </source>
</evidence>
<name>A0A2T3KMM5_9GAMM</name>
<dbReference type="Proteomes" id="UP000241426">
    <property type="component" value="Unassembled WGS sequence"/>
</dbReference>
<evidence type="ECO:0000313" key="1">
    <source>
        <dbReference type="EMBL" id="PSV01041.1"/>
    </source>
</evidence>
<dbReference type="InterPro" id="IPR005502">
    <property type="entry name" value="Ribosyl_crysJ1"/>
</dbReference>
<reference evidence="1 2" key="1">
    <citation type="submission" date="2018-01" db="EMBL/GenBank/DDBJ databases">
        <title>Whole genome sequencing of Histamine producing bacteria.</title>
        <authorList>
            <person name="Butler K."/>
        </authorList>
    </citation>
    <scope>NUCLEOTIDE SEQUENCE [LARGE SCALE GENOMIC DNA]</scope>
    <source>
        <strain evidence="1 2">FS-7.2</strain>
    </source>
</reference>
<dbReference type="SUPFAM" id="SSF101478">
    <property type="entry name" value="ADP-ribosylglycohydrolase"/>
    <property type="match status" value="1"/>
</dbReference>
<dbReference type="InterPro" id="IPR036705">
    <property type="entry name" value="Ribosyl_crysJ1_sf"/>
</dbReference>
<gene>
    <name evidence="1" type="ORF">C9J27_03155</name>
</gene>
<dbReference type="Pfam" id="PF03747">
    <property type="entry name" value="ADP_ribosyl_GH"/>
    <property type="match status" value="1"/>
</dbReference>
<dbReference type="Gene3D" id="1.10.4080.10">
    <property type="entry name" value="ADP-ribosylation/Crystallin J1"/>
    <property type="match status" value="1"/>
</dbReference>
<dbReference type="RefSeq" id="WP_107288769.1">
    <property type="nucleotide sequence ID" value="NZ_PYNF01000002.1"/>
</dbReference>